<evidence type="ECO:0000313" key="1">
    <source>
        <dbReference type="EMBL" id="CAF3043019.1"/>
    </source>
</evidence>
<reference evidence="1" key="1">
    <citation type="submission" date="2021-02" db="EMBL/GenBank/DDBJ databases">
        <authorList>
            <person name="Bekaert M."/>
        </authorList>
    </citation>
    <scope>NUCLEOTIDE SEQUENCE</scope>
    <source>
        <strain evidence="1">IoA-00</strain>
    </source>
</reference>
<protein>
    <submittedName>
        <fullName evidence="1">(salmon louse) hypothetical protein</fullName>
    </submittedName>
</protein>
<dbReference type="Proteomes" id="UP000675881">
    <property type="component" value="Chromosome 9"/>
</dbReference>
<name>A0A7R8HDW2_LEPSM</name>
<dbReference type="AlphaFoldDB" id="A0A7R8HDW2"/>
<sequence>MLITQHYGKHSLQLQAWTILFNPRYKVRLLDRNSGPKGFPSHGFQYTFQKILHHNLKDLLLFQNHQKFSVNCDRGFQGIPGTFPCADDVKVQESTEDSYDIHLLERIY</sequence>
<evidence type="ECO:0000313" key="2">
    <source>
        <dbReference type="Proteomes" id="UP000675881"/>
    </source>
</evidence>
<organism evidence="1 2">
    <name type="scientific">Lepeophtheirus salmonis</name>
    <name type="common">Salmon louse</name>
    <name type="synonym">Caligus salmonis</name>
    <dbReference type="NCBI Taxonomy" id="72036"/>
    <lineage>
        <taxon>Eukaryota</taxon>
        <taxon>Metazoa</taxon>
        <taxon>Ecdysozoa</taxon>
        <taxon>Arthropoda</taxon>
        <taxon>Crustacea</taxon>
        <taxon>Multicrustacea</taxon>
        <taxon>Hexanauplia</taxon>
        <taxon>Copepoda</taxon>
        <taxon>Siphonostomatoida</taxon>
        <taxon>Caligidae</taxon>
        <taxon>Lepeophtheirus</taxon>
    </lineage>
</organism>
<dbReference type="EMBL" id="HG994588">
    <property type="protein sequence ID" value="CAF3043019.1"/>
    <property type="molecule type" value="Genomic_DNA"/>
</dbReference>
<accession>A0A7R8HDW2</accession>
<gene>
    <name evidence="1" type="ORF">LSAA_15110</name>
</gene>
<proteinExistence type="predicted"/>
<keyword evidence="2" id="KW-1185">Reference proteome</keyword>